<dbReference type="EMBL" id="MKQP01000064">
    <property type="protein sequence ID" value="OMD22738.1"/>
    <property type="molecule type" value="Genomic_DNA"/>
</dbReference>
<protein>
    <submittedName>
        <fullName evidence="1">Uncharacterized protein</fullName>
    </submittedName>
</protein>
<accession>A0A1R0WWA5</accession>
<name>A0A1R0WWA5_9BACL</name>
<organism evidence="1 2">
    <name type="scientific">Paenibacillus odorifer</name>
    <dbReference type="NCBI Taxonomy" id="189426"/>
    <lineage>
        <taxon>Bacteria</taxon>
        <taxon>Bacillati</taxon>
        <taxon>Bacillota</taxon>
        <taxon>Bacilli</taxon>
        <taxon>Bacillales</taxon>
        <taxon>Paenibacillaceae</taxon>
        <taxon>Paenibacillus</taxon>
    </lineage>
</organism>
<dbReference type="Proteomes" id="UP000187465">
    <property type="component" value="Unassembled WGS sequence"/>
</dbReference>
<sequence length="161" mass="19086">MPHDNFIKELDFVLTHPSCSVENIESFYNQCLFIYETVPLFVIVNHMKKTKPKLLKNWSNSNKTVSKLLEDMEIQKDDLDKIRKEEILVEVEDSSLQMSQNGYYILIWNTEIEKSKIESCFKRKTLKVISKSFKNLELIGYKLEKLNQYILYLKNKGELII</sequence>
<gene>
    <name evidence="1" type="ORF">BJP51_31335</name>
</gene>
<reference evidence="1 2" key="1">
    <citation type="submission" date="2016-10" db="EMBL/GenBank/DDBJ databases">
        <title>Paenibacillus species isolates.</title>
        <authorList>
            <person name="Beno S.M."/>
        </authorList>
    </citation>
    <scope>NUCLEOTIDE SEQUENCE [LARGE SCALE GENOMIC DNA]</scope>
    <source>
        <strain evidence="1 2">FSL H7-0604</strain>
    </source>
</reference>
<dbReference type="AlphaFoldDB" id="A0A1R0WWA5"/>
<evidence type="ECO:0000313" key="1">
    <source>
        <dbReference type="EMBL" id="OMD22738.1"/>
    </source>
</evidence>
<evidence type="ECO:0000313" key="2">
    <source>
        <dbReference type="Proteomes" id="UP000187465"/>
    </source>
</evidence>
<proteinExistence type="predicted"/>
<dbReference type="RefSeq" id="WP_076179768.1">
    <property type="nucleotide sequence ID" value="NZ_MKQP01000064.1"/>
</dbReference>
<comment type="caution">
    <text evidence="1">The sequence shown here is derived from an EMBL/GenBank/DDBJ whole genome shotgun (WGS) entry which is preliminary data.</text>
</comment>